<evidence type="ECO:0000256" key="4">
    <source>
        <dbReference type="ARBA" id="ARBA00023150"/>
    </source>
</evidence>
<sequence length="1542" mass="170779">MSAEDPFAFTDSEPKPAAKKPHWRDKLFSRDKPKYTADQQVEAFLAPVRSKSVSHGRHAVAPSQREIPAPPRLEISHRWPSHDPQTASPISNPSPVADYSPPVNIPKAPLKTRKNKGLTVKFADGAPECIGEGGDEAEAPTIDISFNRTRSYSHSQSPSRMNDVNNSQDKAPQLRLNTSFNDGDRLRPREGGSSADRTPLLVKNAQDGDFLMALNLGDISSRLSFRASPGADSVAQRIRAKMEVEEGRALQQKYEDPTSPQNERTPDSPSSLYETPPISETGTAAPPSPIRTPPSPPPMSGSTNPDDLVLPPGLAPGGNTKPLSPQKSQVLPHDIADDSSRPSSKHNRNASISPQPPKYSLRSIASQLSETAFAEFKEYAAQHSDQILVSAESVKPLMETSLTEWVRAAVWWFMRGKKRLEAYARSRPSSSGARPQSRPPPESAKQAVIDLAKALWINENIVPQHQELTRYGTMSIDALLAVVSTTGDKQLAELLGAHQTVMSHLRSLAVSIKRNNILTAFPPDAESDTSVWMRYPFFAPDVSAVLSGATSRSMLLDNSGKGPTFVHTMPLGDTSRYFSYGSMFVDVCVSSSEDDSQQFSMPCALSILRDRADWYVFASITSQSDLINVMIQSDRKKGPTWDEVDWQVRSHSMRIKLPRGFELDVMFREDDFKMLWNIVQYTLKTEASLQPEAGESVVFEQTLKMFQYMDPGTPKAFPAESIERCRLRLFERSVTLTEGTGSRRAHRGFRITVLTTPKVKTLSSVRHILGYATPVVFGLLRGEDGAPALVLKVKEDGRTRSMLMTFHEVRERTTLHSLLLAMLPKEREIKIADVPIRAYTIEQPSDRSTGQPPKQHVQFPAGTVCVLDQEHDFVEHAYLPTILSEHLRAFVASEWGSVTDRINLGPGELKLGLDVNNRTGLSLYRPGQQDLTVSAAENLITPDMPDQLTDFLQTAMVKPMVRRFDFMSLKGLHQFERAVTGFKVLFDSVASSFIISRRRMVVPITKKWESSMARIQIVRHDKVVQLLAFLNDFSHGRCMNFVLKSTDTIENFNRSGKFCVRIVDAKFALPKTDDDPSSGFVCLDMPDYPGEHDDIAIAFDSEAVADLSGYDNEDKTSHIYSRLSAPNPTRFEAILSSLLNGEAISYSSGLSALHAALVLLNPGRIAIGNGYHGCHGVIDMFSRLTGLQQLDLDCPAEQLEAGDVIHLETPVNPEGTSFNIEAYAKKAHSRGAFLIVDGTFAPPPLQDPFQWGADLVMHSGSKYFGGHSDVLCGVLATQNKDWARKLFQDRLFLGSVMGNMESWLGVRSMRTLEVRVQRLSQNATNLVSWLHNALQVQSPAPGSDEEATQKALGQIFHSSLQKEDESWLQQQMPNGFGPVFSITMKEEDYARKLPSKLAFFQHATSLGGVESLIEWRTMSDKTVDRRLLRISIGLENWEDLRWDLVNAIENKMATFEIHYFSTASAYTGKPTERLPAPLPLSRLFETLEALYPGITERVLDSCSVSLGDEYVDVDVGEESEGGSGVVVKEGDEVAIIPPVSSG</sequence>
<comment type="similarity">
    <text evidence="5">Belongs to the MoaD family. MOCS2A subfamily.</text>
</comment>
<keyword evidence="5" id="KW-0547">Nucleotide-binding</keyword>
<feature type="region of interest" description="Disordered" evidence="6">
    <location>
        <begin position="224"/>
        <end position="359"/>
    </location>
</feature>
<feature type="compositionally biased region" description="Basic and acidic residues" evidence="6">
    <location>
        <begin position="24"/>
        <end position="35"/>
    </location>
</feature>
<dbReference type="InterPro" id="IPR056033">
    <property type="entry name" value="DUF7614"/>
</dbReference>
<dbReference type="PANTHER" id="PTHR11808:SF35">
    <property type="entry name" value="CYSTATHIONINE GAMMA-SYNTHASE (AFU_ORTHOLOGUE AFUA_7G01590)"/>
    <property type="match status" value="1"/>
</dbReference>
<feature type="region of interest" description="Disordered" evidence="6">
    <location>
        <begin position="48"/>
        <end position="111"/>
    </location>
</feature>
<evidence type="ECO:0000259" key="8">
    <source>
        <dbReference type="Pfam" id="PF24587"/>
    </source>
</evidence>
<keyword evidence="4 5" id="KW-0501">Molybdenum cofactor biosynthesis</keyword>
<feature type="compositionally biased region" description="Polar residues" evidence="6">
    <location>
        <begin position="144"/>
        <end position="181"/>
    </location>
</feature>
<dbReference type="Gene3D" id="3.90.1150.10">
    <property type="entry name" value="Aspartate Aminotransferase, domain 1"/>
    <property type="match status" value="1"/>
</dbReference>
<organism evidence="11 12">
    <name type="scientific">Aspergillus cavernicola</name>
    <dbReference type="NCBI Taxonomy" id="176166"/>
    <lineage>
        <taxon>Eukaryota</taxon>
        <taxon>Fungi</taxon>
        <taxon>Dikarya</taxon>
        <taxon>Ascomycota</taxon>
        <taxon>Pezizomycotina</taxon>
        <taxon>Eurotiomycetes</taxon>
        <taxon>Eurotiomycetidae</taxon>
        <taxon>Eurotiales</taxon>
        <taxon>Aspergillaceae</taxon>
        <taxon>Aspergillus</taxon>
        <taxon>Aspergillus subgen. Nidulantes</taxon>
    </lineage>
</organism>
<gene>
    <name evidence="5" type="primary">cnxG</name>
    <name evidence="11" type="ORF">BDW59DRAFT_172734</name>
</gene>
<feature type="compositionally biased region" description="Low complexity" evidence="6">
    <location>
        <begin position="425"/>
        <end position="436"/>
    </location>
</feature>
<feature type="domain" description="DUF7613" evidence="9">
    <location>
        <begin position="826"/>
        <end position="980"/>
    </location>
</feature>
<dbReference type="Pfam" id="PF24589">
    <property type="entry name" value="DUF7614"/>
    <property type="match status" value="1"/>
</dbReference>
<dbReference type="InterPro" id="IPR015422">
    <property type="entry name" value="PyrdxlP-dep_Trfase_small"/>
</dbReference>
<evidence type="ECO:0000259" key="10">
    <source>
        <dbReference type="Pfam" id="PF24589"/>
    </source>
</evidence>
<dbReference type="Gene3D" id="3.10.20.30">
    <property type="match status" value="1"/>
</dbReference>
<keyword evidence="3" id="KW-0663">Pyridoxal phosphate</keyword>
<dbReference type="InterPro" id="IPR056031">
    <property type="entry name" value="DUF7612"/>
</dbReference>
<dbReference type="InterPro" id="IPR012675">
    <property type="entry name" value="Beta-grasp_dom_sf"/>
</dbReference>
<proteinExistence type="inferred from homology"/>
<evidence type="ECO:0000313" key="11">
    <source>
        <dbReference type="EMBL" id="KAL2824818.1"/>
    </source>
</evidence>
<feature type="compositionally biased region" description="Basic and acidic residues" evidence="6">
    <location>
        <begin position="240"/>
        <end position="256"/>
    </location>
</feature>
<dbReference type="SUPFAM" id="SSF54285">
    <property type="entry name" value="MoaD/ThiS"/>
    <property type="match status" value="1"/>
</dbReference>
<feature type="domain" description="DUF7612" evidence="8">
    <location>
        <begin position="691"/>
        <end position="821"/>
    </location>
</feature>
<feature type="domain" description="DUF7614" evidence="10">
    <location>
        <begin position="986"/>
        <end position="1105"/>
    </location>
</feature>
<comment type="caution">
    <text evidence="11">The sequence shown here is derived from an EMBL/GenBank/DDBJ whole genome shotgun (WGS) entry which is preliminary data.</text>
</comment>
<feature type="compositionally biased region" description="Pro residues" evidence="6">
    <location>
        <begin position="286"/>
        <end position="299"/>
    </location>
</feature>
<feature type="compositionally biased region" description="Polar residues" evidence="6">
    <location>
        <begin position="258"/>
        <end position="282"/>
    </location>
</feature>
<dbReference type="PANTHER" id="PTHR11808">
    <property type="entry name" value="TRANS-SULFURATION ENZYME FAMILY MEMBER"/>
    <property type="match status" value="1"/>
</dbReference>
<dbReference type="Gene3D" id="3.40.640.10">
    <property type="entry name" value="Type I PLP-dependent aspartate aminotransferase-like (Major domain)"/>
    <property type="match status" value="1"/>
</dbReference>
<evidence type="ECO:0000256" key="1">
    <source>
        <dbReference type="ARBA" id="ARBA00001933"/>
    </source>
</evidence>
<dbReference type="InterPro" id="IPR016155">
    <property type="entry name" value="Mopterin_synth/thiamin_S_b"/>
</dbReference>
<dbReference type="InterPro" id="IPR015424">
    <property type="entry name" value="PyrdxlP-dep_Trfase"/>
</dbReference>
<dbReference type="SUPFAM" id="SSF53383">
    <property type="entry name" value="PLP-dependent transferases"/>
    <property type="match status" value="1"/>
</dbReference>
<dbReference type="InterPro" id="IPR015421">
    <property type="entry name" value="PyrdxlP-dep_Trfase_major"/>
</dbReference>
<feature type="modified residue" description="Glycyl adenylate; alternate" evidence="5">
    <location>
        <position position="1542"/>
    </location>
</feature>
<dbReference type="HAMAP" id="MF_03051">
    <property type="entry name" value="MOCS2A"/>
    <property type="match status" value="1"/>
</dbReference>
<dbReference type="EMBL" id="JBFXLS010000041">
    <property type="protein sequence ID" value="KAL2824818.1"/>
    <property type="molecule type" value="Genomic_DNA"/>
</dbReference>
<evidence type="ECO:0000313" key="12">
    <source>
        <dbReference type="Proteomes" id="UP001610335"/>
    </source>
</evidence>
<comment type="subcellular location">
    <subcellularLocation>
        <location evidence="5">Cytoplasm</location>
    </subcellularLocation>
</comment>
<feature type="domain" description="DUF7611" evidence="7">
    <location>
        <begin position="535"/>
        <end position="689"/>
    </location>
</feature>
<reference evidence="11 12" key="1">
    <citation type="submission" date="2024-07" db="EMBL/GenBank/DDBJ databases">
        <title>Section-level genome sequencing and comparative genomics of Aspergillus sections Usti and Cavernicolus.</title>
        <authorList>
            <consortium name="Lawrence Berkeley National Laboratory"/>
            <person name="Nybo J.L."/>
            <person name="Vesth T.C."/>
            <person name="Theobald S."/>
            <person name="Frisvad J.C."/>
            <person name="Larsen T.O."/>
            <person name="Kjaerboelling I."/>
            <person name="Rothschild-Mancinelli K."/>
            <person name="Lyhne E.K."/>
            <person name="Kogle M.E."/>
            <person name="Barry K."/>
            <person name="Clum A."/>
            <person name="Na H."/>
            <person name="Ledsgaard L."/>
            <person name="Lin J."/>
            <person name="Lipzen A."/>
            <person name="Kuo A."/>
            <person name="Riley R."/>
            <person name="Mondo S."/>
            <person name="LaButti K."/>
            <person name="Haridas S."/>
            <person name="Pangalinan J."/>
            <person name="Salamov A.A."/>
            <person name="Simmons B.A."/>
            <person name="Magnuson J.K."/>
            <person name="Chen J."/>
            <person name="Drula E."/>
            <person name="Henrissat B."/>
            <person name="Wiebenga A."/>
            <person name="Lubbers R.J."/>
            <person name="Gomes A.C."/>
            <person name="Makela M.R."/>
            <person name="Stajich J."/>
            <person name="Grigoriev I.V."/>
            <person name="Mortensen U.H."/>
            <person name="De vries R.P."/>
            <person name="Baker S.E."/>
            <person name="Andersen M.R."/>
        </authorList>
    </citation>
    <scope>NUCLEOTIDE SEQUENCE [LARGE SCALE GENOMIC DNA]</scope>
    <source>
        <strain evidence="11 12">CBS 600.67</strain>
    </source>
</reference>
<evidence type="ECO:0000256" key="2">
    <source>
        <dbReference type="ARBA" id="ARBA00022553"/>
    </source>
</evidence>
<dbReference type="Pfam" id="PF24588">
    <property type="entry name" value="DUF7613"/>
    <property type="match status" value="1"/>
</dbReference>
<evidence type="ECO:0000259" key="7">
    <source>
        <dbReference type="Pfam" id="PF24586"/>
    </source>
</evidence>
<dbReference type="InterPro" id="IPR000277">
    <property type="entry name" value="Cys/Met-Metab_PyrdxlP-dep_enz"/>
</dbReference>
<feature type="region of interest" description="Disordered" evidence="6">
    <location>
        <begin position="1"/>
        <end position="36"/>
    </location>
</feature>
<comment type="function">
    <text evidence="5">Acts as a sulfur carrier required for molybdopterin biosynthesis. Component of the molybdopterin synthase complex that catalyzes the conversion of precursor Z into molybdopterin by mediating the incorporation of 2 sulfur atoms into precursor Z to generate a dithiolene group. In the complex, serves as sulfur donor by being thiocarboxylated (-COSH) at its C-terminus by UBA4. After interaction with MOCS2B, the sulfur is then transferred to precursor Z to form molybdopterin.</text>
</comment>
<comment type="subunit">
    <text evidence="5">Heterotetramer; composed of 2 small (MOCS2A) and 2 large (MOCS2B) subunits.</text>
</comment>
<evidence type="ECO:0000256" key="5">
    <source>
        <dbReference type="HAMAP-Rule" id="MF_03051"/>
    </source>
</evidence>
<comment type="PTM">
    <text evidence="5">C-terminal thiocarboxylation occurs in 2 steps, it is first acyl-adenylated (-COAMP) via the hesA/moeB/thiF part of UBA4, then thiocarboxylated (-COSH) via the rhodanese domain of UBA4.</text>
</comment>
<dbReference type="CDD" id="cd00754">
    <property type="entry name" value="Ubl_MoaD"/>
    <property type="match status" value="1"/>
</dbReference>
<dbReference type="Pfam" id="PF01053">
    <property type="entry name" value="Cys_Met_Meta_PP"/>
    <property type="match status" value="1"/>
</dbReference>
<dbReference type="InterPro" id="IPR056032">
    <property type="entry name" value="DUF7613"/>
</dbReference>
<name>A0ABR4ID79_9EURO</name>
<feature type="region of interest" description="Disordered" evidence="6">
    <location>
        <begin position="125"/>
        <end position="201"/>
    </location>
</feature>
<protein>
    <recommendedName>
        <fullName evidence="5">Molybdopterin synthase sulfur carrier subunit</fullName>
    </recommendedName>
    <alternativeName>
        <fullName evidence="5">Common component for nitrate reductase and xanthine dehydrogenase protein G</fullName>
    </alternativeName>
    <alternativeName>
        <fullName evidence="5">Molybdenum cofactor synthesis protein 2 small subunit</fullName>
    </alternativeName>
    <alternativeName>
        <fullName evidence="5">Molybdenum cofactor synthesis protein 2A</fullName>
    </alternativeName>
    <alternativeName>
        <fullName evidence="5">Sulfur carrier protein MOCS2A</fullName>
        <shortName evidence="5">MOCS2A</shortName>
    </alternativeName>
</protein>
<dbReference type="Pfam" id="PF24587">
    <property type="entry name" value="DUF7612"/>
    <property type="match status" value="1"/>
</dbReference>
<keyword evidence="5" id="KW-0963">Cytoplasm</keyword>
<feature type="compositionally biased region" description="Polar residues" evidence="6">
    <location>
        <begin position="83"/>
        <end position="94"/>
    </location>
</feature>
<comment type="pathway">
    <text evidence="5">Cofactor biosynthesis; molybdopterin biosynthesis.</text>
</comment>
<evidence type="ECO:0000259" key="9">
    <source>
        <dbReference type="Pfam" id="PF24588"/>
    </source>
</evidence>
<dbReference type="InterPro" id="IPR028887">
    <property type="entry name" value="MOCS2A_euk"/>
</dbReference>
<comment type="cofactor">
    <cofactor evidence="1">
        <name>pyridoxal 5'-phosphate</name>
        <dbReference type="ChEBI" id="CHEBI:597326"/>
    </cofactor>
</comment>
<accession>A0ABR4ID79</accession>
<evidence type="ECO:0000256" key="6">
    <source>
        <dbReference type="SAM" id="MobiDB-lite"/>
    </source>
</evidence>
<dbReference type="Pfam" id="PF24586">
    <property type="entry name" value="DUF7611"/>
    <property type="match status" value="1"/>
</dbReference>
<keyword evidence="2 5" id="KW-0597">Phosphoprotein</keyword>
<dbReference type="InterPro" id="IPR056030">
    <property type="entry name" value="DUF7611"/>
</dbReference>
<dbReference type="Proteomes" id="UP001610335">
    <property type="component" value="Unassembled WGS sequence"/>
</dbReference>
<feature type="modified residue" description="1-thioglycine; alternate" evidence="5">
    <location>
        <position position="1542"/>
    </location>
</feature>
<feature type="region of interest" description="Disordered" evidence="6">
    <location>
        <begin position="423"/>
        <end position="444"/>
    </location>
</feature>
<evidence type="ECO:0000256" key="3">
    <source>
        <dbReference type="ARBA" id="ARBA00022898"/>
    </source>
</evidence>
<keyword evidence="12" id="KW-1185">Reference proteome</keyword>